<evidence type="ECO:0000313" key="4">
    <source>
        <dbReference type="Proteomes" id="UP000037151"/>
    </source>
</evidence>
<dbReference type="PATRIC" id="fig|42234.21.peg.4449"/>
<protein>
    <submittedName>
        <fullName evidence="3">Uncharacterized protein</fullName>
    </submittedName>
</protein>
<dbReference type="eggNOG" id="ENOG5031KF9">
    <property type="taxonomic scope" value="Bacteria"/>
</dbReference>
<gene>
    <name evidence="3" type="ORF">IQ63_21525</name>
</gene>
<keyword evidence="2" id="KW-0732">Signal</keyword>
<dbReference type="RefSeq" id="WP_050372102.1">
    <property type="nucleotide sequence ID" value="NZ_BCMK01000046.1"/>
</dbReference>
<comment type="caution">
    <text evidence="3">The sequence shown here is derived from an EMBL/GenBank/DDBJ whole genome shotgun (WGS) entry which is preliminary data.</text>
</comment>
<feature type="region of interest" description="Disordered" evidence="1">
    <location>
        <begin position="61"/>
        <end position="135"/>
    </location>
</feature>
<dbReference type="EMBL" id="JPPY01000132">
    <property type="protein sequence ID" value="KND32738.1"/>
    <property type="molecule type" value="Genomic_DNA"/>
</dbReference>
<feature type="signal peptide" evidence="2">
    <location>
        <begin position="1"/>
        <end position="33"/>
    </location>
</feature>
<dbReference type="Proteomes" id="UP000037151">
    <property type="component" value="Unassembled WGS sequence"/>
</dbReference>
<evidence type="ECO:0000313" key="3">
    <source>
        <dbReference type="EMBL" id="KND32738.1"/>
    </source>
</evidence>
<accession>A0A0L0K4J9</accession>
<sequence>MFRGGRAWTGMALIAAFLLAIPFLTGASPFAHAHTARHAQAKAQPGMHPLGLALRDVKVTSRDCDRSGGPASPLHTRDRSRATLTADSAPSEPERVQKAQDPAGAHPAGLPGADRHRPSRSSASHSPAALQVFRC</sequence>
<dbReference type="STRING" id="42234.IQ63_21525"/>
<dbReference type="AlphaFoldDB" id="A0A0L0K4J9"/>
<feature type="compositionally biased region" description="Low complexity" evidence="1">
    <location>
        <begin position="120"/>
        <end position="129"/>
    </location>
</feature>
<organism evidence="3 4">
    <name type="scientific">Streptomyces acidiscabies</name>
    <dbReference type="NCBI Taxonomy" id="42234"/>
    <lineage>
        <taxon>Bacteria</taxon>
        <taxon>Bacillati</taxon>
        <taxon>Actinomycetota</taxon>
        <taxon>Actinomycetes</taxon>
        <taxon>Kitasatosporales</taxon>
        <taxon>Streptomycetaceae</taxon>
        <taxon>Streptomyces</taxon>
    </lineage>
</organism>
<name>A0A0L0K4J9_9ACTN</name>
<feature type="chain" id="PRO_5009782436" evidence="2">
    <location>
        <begin position="34"/>
        <end position="135"/>
    </location>
</feature>
<proteinExistence type="predicted"/>
<evidence type="ECO:0000256" key="2">
    <source>
        <dbReference type="SAM" id="SignalP"/>
    </source>
</evidence>
<feature type="compositionally biased region" description="Low complexity" evidence="1">
    <location>
        <begin position="102"/>
        <end position="112"/>
    </location>
</feature>
<evidence type="ECO:0000256" key="1">
    <source>
        <dbReference type="SAM" id="MobiDB-lite"/>
    </source>
</evidence>
<reference evidence="4" key="1">
    <citation type="submission" date="2014-07" db="EMBL/GenBank/DDBJ databases">
        <title>Genome sequencing of plant-pathogenic Streptomyces species.</title>
        <authorList>
            <person name="Harrison J."/>
            <person name="Sapp M."/>
            <person name="Thwaites R."/>
            <person name="Studholme D.J."/>
        </authorList>
    </citation>
    <scope>NUCLEOTIDE SEQUENCE [LARGE SCALE GENOMIC DNA]</scope>
    <source>
        <strain evidence="4">NCPPB 4445</strain>
    </source>
</reference>